<feature type="transmembrane region" description="Helical" evidence="6">
    <location>
        <begin position="48"/>
        <end position="69"/>
    </location>
</feature>
<evidence type="ECO:0000256" key="3">
    <source>
        <dbReference type="ARBA" id="ARBA00022824"/>
    </source>
</evidence>
<evidence type="ECO:0000256" key="1">
    <source>
        <dbReference type="ARBA" id="ARBA00005500"/>
    </source>
</evidence>
<comment type="function">
    <text evidence="6">Interacts with target proteins during translocation into the lumen of the endoplasmic reticulum. Protects unfolded target proteins against degradation and facilitate correct glycosylation.</text>
</comment>
<evidence type="ECO:0000256" key="2">
    <source>
        <dbReference type="ARBA" id="ARBA00022692"/>
    </source>
</evidence>
<evidence type="ECO:0000313" key="9">
    <source>
        <dbReference type="Proteomes" id="UP000092321"/>
    </source>
</evidence>
<evidence type="ECO:0000256" key="5">
    <source>
        <dbReference type="ARBA" id="ARBA00023136"/>
    </source>
</evidence>
<sequence length="70" mass="7885">MAGVNKQTNPKIRRANAKFANDVKQNRKYGKPKVTKSKSDDKPALSKYWIFVLAFLIIGGGILELISLFF</sequence>
<protein>
    <recommendedName>
        <fullName evidence="6">Stress-associated endoplasmic reticulum protein</fullName>
    </recommendedName>
</protein>
<comment type="caution">
    <text evidence="8">The sequence shown here is derived from an EMBL/GenBank/DDBJ whole genome shotgun (WGS) entry which is preliminary data.</text>
</comment>
<dbReference type="Proteomes" id="UP000092321">
    <property type="component" value="Unassembled WGS sequence"/>
</dbReference>
<proteinExistence type="inferred from homology"/>
<evidence type="ECO:0000256" key="7">
    <source>
        <dbReference type="SAM" id="MobiDB-lite"/>
    </source>
</evidence>
<dbReference type="AlphaFoldDB" id="A0A1B7TH57"/>
<keyword evidence="2 6" id="KW-0812">Transmembrane</keyword>
<dbReference type="InterPro" id="IPR010580">
    <property type="entry name" value="ER_stress-assoc"/>
</dbReference>
<comment type="similarity">
    <text evidence="1 6">Belongs to the RAMP4 family.</text>
</comment>
<accession>A0A1B7TH57</accession>
<organism evidence="8 9">
    <name type="scientific">Hanseniaspora valbyensis NRRL Y-1626</name>
    <dbReference type="NCBI Taxonomy" id="766949"/>
    <lineage>
        <taxon>Eukaryota</taxon>
        <taxon>Fungi</taxon>
        <taxon>Dikarya</taxon>
        <taxon>Ascomycota</taxon>
        <taxon>Saccharomycotina</taxon>
        <taxon>Saccharomycetes</taxon>
        <taxon>Saccharomycodales</taxon>
        <taxon>Saccharomycodaceae</taxon>
        <taxon>Hanseniaspora</taxon>
    </lineage>
</organism>
<evidence type="ECO:0000313" key="8">
    <source>
        <dbReference type="EMBL" id="OBA28056.1"/>
    </source>
</evidence>
<keyword evidence="3 6" id="KW-0256">Endoplasmic reticulum</keyword>
<feature type="region of interest" description="Disordered" evidence="7">
    <location>
        <begin position="1"/>
        <end position="41"/>
    </location>
</feature>
<dbReference type="OrthoDB" id="3973266at2759"/>
<comment type="subcellular location">
    <subcellularLocation>
        <location evidence="6">Membrane</location>
        <topology evidence="6">Single-pass membrane protein</topology>
    </subcellularLocation>
    <subcellularLocation>
        <location evidence="6">Endoplasmic reticulum membrane</location>
        <topology evidence="6">Single-pass membrane protein</topology>
    </subcellularLocation>
</comment>
<keyword evidence="4 6" id="KW-1133">Transmembrane helix</keyword>
<dbReference type="Pfam" id="PF06624">
    <property type="entry name" value="RAMP4"/>
    <property type="match status" value="1"/>
</dbReference>
<dbReference type="GO" id="GO:0005789">
    <property type="term" value="C:endoplasmic reticulum membrane"/>
    <property type="evidence" value="ECO:0007669"/>
    <property type="project" value="UniProtKB-SubCell"/>
</dbReference>
<reference evidence="9" key="1">
    <citation type="journal article" date="2016" name="Proc. Natl. Acad. Sci. U.S.A.">
        <title>Comparative genomics of biotechnologically important yeasts.</title>
        <authorList>
            <person name="Riley R."/>
            <person name="Haridas S."/>
            <person name="Wolfe K.H."/>
            <person name="Lopes M.R."/>
            <person name="Hittinger C.T."/>
            <person name="Goeker M."/>
            <person name="Salamov A.A."/>
            <person name="Wisecaver J.H."/>
            <person name="Long T.M."/>
            <person name="Calvey C.H."/>
            <person name="Aerts A.L."/>
            <person name="Barry K.W."/>
            <person name="Choi C."/>
            <person name="Clum A."/>
            <person name="Coughlan A.Y."/>
            <person name="Deshpande S."/>
            <person name="Douglass A.P."/>
            <person name="Hanson S.J."/>
            <person name="Klenk H.-P."/>
            <person name="LaButti K.M."/>
            <person name="Lapidus A."/>
            <person name="Lindquist E.A."/>
            <person name="Lipzen A.M."/>
            <person name="Meier-Kolthoff J.P."/>
            <person name="Ohm R.A."/>
            <person name="Otillar R.P."/>
            <person name="Pangilinan J.L."/>
            <person name="Peng Y."/>
            <person name="Rokas A."/>
            <person name="Rosa C.A."/>
            <person name="Scheuner C."/>
            <person name="Sibirny A.A."/>
            <person name="Slot J.C."/>
            <person name="Stielow J.B."/>
            <person name="Sun H."/>
            <person name="Kurtzman C.P."/>
            <person name="Blackwell M."/>
            <person name="Grigoriev I.V."/>
            <person name="Jeffries T.W."/>
        </authorList>
    </citation>
    <scope>NUCLEOTIDE SEQUENCE [LARGE SCALE GENOMIC DNA]</scope>
    <source>
        <strain evidence="9">NRRL Y-1626</strain>
    </source>
</reference>
<feature type="compositionally biased region" description="Polar residues" evidence="7">
    <location>
        <begin position="1"/>
        <end position="10"/>
    </location>
</feature>
<gene>
    <name evidence="8" type="ORF">HANVADRAFT_51776</name>
</gene>
<name>A0A1B7TH57_9ASCO</name>
<evidence type="ECO:0000256" key="4">
    <source>
        <dbReference type="ARBA" id="ARBA00022989"/>
    </source>
</evidence>
<evidence type="ECO:0000256" key="6">
    <source>
        <dbReference type="RuleBase" id="RU364120"/>
    </source>
</evidence>
<dbReference type="EMBL" id="LXPE01000005">
    <property type="protein sequence ID" value="OBA28056.1"/>
    <property type="molecule type" value="Genomic_DNA"/>
</dbReference>
<keyword evidence="5 6" id="KW-0472">Membrane</keyword>
<feature type="compositionally biased region" description="Basic residues" evidence="7">
    <location>
        <begin position="26"/>
        <end position="36"/>
    </location>
</feature>
<keyword evidence="9" id="KW-1185">Reference proteome</keyword>